<dbReference type="Pfam" id="PF12673">
    <property type="entry name" value="SipL"/>
    <property type="match status" value="2"/>
</dbReference>
<dbReference type="Gene3D" id="3.10.350.10">
    <property type="entry name" value="LysM domain"/>
    <property type="match status" value="1"/>
</dbReference>
<evidence type="ECO:0000259" key="2">
    <source>
        <dbReference type="Pfam" id="PF12673"/>
    </source>
</evidence>
<evidence type="ECO:0000313" key="3">
    <source>
        <dbReference type="EMBL" id="ADU27270.1"/>
    </source>
</evidence>
<dbReference type="InterPro" id="IPR018392">
    <property type="entry name" value="LysM"/>
</dbReference>
<gene>
    <name evidence="3" type="ordered locus">Ethha_1744</name>
</gene>
<feature type="domain" description="SipL SPOCS" evidence="2">
    <location>
        <begin position="37"/>
        <end position="118"/>
    </location>
</feature>
<proteinExistence type="predicted"/>
<dbReference type="EMBL" id="CP002400">
    <property type="protein sequence ID" value="ADU27270.1"/>
    <property type="molecule type" value="Genomic_DNA"/>
</dbReference>
<dbReference type="InterPro" id="IPR024300">
    <property type="entry name" value="SipL_SPOCS_dom"/>
</dbReference>
<dbReference type="Proteomes" id="UP000001551">
    <property type="component" value="Chromosome"/>
</dbReference>
<evidence type="ECO:0000313" key="4">
    <source>
        <dbReference type="Proteomes" id="UP000001551"/>
    </source>
</evidence>
<dbReference type="SUPFAM" id="SSF54106">
    <property type="entry name" value="LysM domain"/>
    <property type="match status" value="1"/>
</dbReference>
<dbReference type="eggNOG" id="COG1388">
    <property type="taxonomic scope" value="Bacteria"/>
</dbReference>
<feature type="domain" description="SipL SPOCS" evidence="2">
    <location>
        <begin position="187"/>
        <end position="258"/>
    </location>
</feature>
<organism evidence="3 4">
    <name type="scientific">Ethanoligenens harbinense (strain DSM 18485 / JCM 12961 / CGMCC 1.5033 / YUAN-3)</name>
    <dbReference type="NCBI Taxonomy" id="663278"/>
    <lineage>
        <taxon>Bacteria</taxon>
        <taxon>Bacillati</taxon>
        <taxon>Bacillota</taxon>
        <taxon>Clostridia</taxon>
        <taxon>Eubacteriales</taxon>
        <taxon>Oscillospiraceae</taxon>
        <taxon>Ethanoligenens</taxon>
    </lineage>
</organism>
<dbReference type="STRING" id="663278.Ethha_1744"/>
<protein>
    <submittedName>
        <fullName evidence="3">Peptidoglycan-binding lysin domain</fullName>
    </submittedName>
</protein>
<evidence type="ECO:0000259" key="1">
    <source>
        <dbReference type="Pfam" id="PF01476"/>
    </source>
</evidence>
<dbReference type="RefSeq" id="WP_013485622.1">
    <property type="nucleotide sequence ID" value="NC_014828.1"/>
</dbReference>
<dbReference type="AlphaFoldDB" id="E6U9B1"/>
<dbReference type="InterPro" id="IPR036779">
    <property type="entry name" value="LysM_dom_sf"/>
</dbReference>
<dbReference type="CDD" id="cd00118">
    <property type="entry name" value="LysM"/>
    <property type="match status" value="1"/>
</dbReference>
<name>E6U9B1_ETHHY</name>
<sequence length="520" mass="57044">MDLPITRDTVRVSAPVLDTAADHPVDCDIILPDYCPDVSRVLKTEGCVEIDAKQVDGARLTVSGTFYVRVLYITENSGNVRCLKHETAFTHTFDLGEEGVEARARVRARVAYVNCRLIGPRRVQVRGSLAIRAIVMVEREEEFISGVEDTRLETCARPVRCSTHVGSAEKPFDVHEQLEISYGKPPVASVIQTDAVAVVQDYKLISNKVIAKGEIRLKTLYSAETEDGEGGVEVMEHAIPVSQIIDLPGVDEDCGCTLRLIPGVVNSTAQPDGEGENRKLDVQMTVTAEVSAYRTREVTALIDAFSPEYEVALQTRPVTLLHVADTVHTTEMVRQTVELEAVELKSVTDCTVQANLTESKFEGGALLLTGELQVSVFAVDVQGGPVCADKTVPFSIREELKNASGSMRGDPDVQVVSNSYTLSGPNRLDLRVECAVDATVFTAVQENAVADLDMDDSQPKELPPQKTLTLYFADKGESVWEIAKRYNTSPEGIKQENNLEEDALDARSMLLIPKQRRHKS</sequence>
<keyword evidence="4" id="KW-1185">Reference proteome</keyword>
<accession>E6U9B1</accession>
<feature type="domain" description="LysM" evidence="1">
    <location>
        <begin position="475"/>
        <end position="513"/>
    </location>
</feature>
<dbReference type="Pfam" id="PF01476">
    <property type="entry name" value="LysM"/>
    <property type="match status" value="1"/>
</dbReference>
<dbReference type="HOGENOM" id="CLU_037106_1_0_9"/>
<reference evidence="3 4" key="1">
    <citation type="submission" date="2010-12" db="EMBL/GenBank/DDBJ databases">
        <title>Complete sequence of Ethanoligenens harbinense YUAN-3.</title>
        <authorList>
            <person name="Lucas S."/>
            <person name="Copeland A."/>
            <person name="Lapidus A."/>
            <person name="Cheng J.-F."/>
            <person name="Bruce D."/>
            <person name="Goodwin L."/>
            <person name="Pitluck S."/>
            <person name="Chertkov O."/>
            <person name="Misra M."/>
            <person name="Detter J.C."/>
            <person name="Han C."/>
            <person name="Tapia R."/>
            <person name="Land M."/>
            <person name="Hauser L."/>
            <person name="Jeffries C."/>
            <person name="Kyrpides N."/>
            <person name="Ivanova N."/>
            <person name="Mikhailova N."/>
            <person name="Wang A."/>
            <person name="Mouttaki H."/>
            <person name="He Z."/>
            <person name="Zhou J."/>
            <person name="Hemme C.L."/>
            <person name="Woyke T."/>
        </authorList>
    </citation>
    <scope>NUCLEOTIDE SEQUENCE [LARGE SCALE GENOMIC DNA]</scope>
    <source>
        <strain evidence="4">DSM 18485 / JCM 12961 / CGMCC 1.5033 / YUAN-3</strain>
    </source>
</reference>
<dbReference type="KEGG" id="eha:Ethha_1744"/>